<evidence type="ECO:0000313" key="4">
    <source>
        <dbReference type="EMBL" id="BCN30747.1"/>
    </source>
</evidence>
<dbReference type="PANTHER" id="PTHR34216:SF3">
    <property type="entry name" value="POLY-BETA-1,6-N-ACETYL-D-GLUCOSAMINE N-DEACETYLASE"/>
    <property type="match status" value="1"/>
</dbReference>
<dbReference type="RefSeq" id="WP_271715942.1">
    <property type="nucleotide sequence ID" value="NZ_AP024169.1"/>
</dbReference>
<dbReference type="PROSITE" id="PS51677">
    <property type="entry name" value="NODB"/>
    <property type="match status" value="1"/>
</dbReference>
<dbReference type="InterPro" id="IPR051398">
    <property type="entry name" value="Polysacch_Deacetylase"/>
</dbReference>
<comment type="subcellular location">
    <subcellularLocation>
        <location evidence="1">Secreted</location>
    </subcellularLocation>
</comment>
<dbReference type="SUPFAM" id="SSF88713">
    <property type="entry name" value="Glycoside hydrolase/deacetylase"/>
    <property type="match status" value="1"/>
</dbReference>
<reference evidence="4 5" key="1">
    <citation type="submission" date="2020-11" db="EMBL/GenBank/DDBJ databases">
        <title>Draft genome sequencing of a Lachnospiraceae strain isolated from anoxic soil subjected to BSD treatment.</title>
        <authorList>
            <person name="Uek A."/>
            <person name="Tonouchi A."/>
        </authorList>
    </citation>
    <scope>NUCLEOTIDE SEQUENCE [LARGE SCALE GENOMIC DNA]</scope>
    <source>
        <strain evidence="4 5">TB5</strain>
    </source>
</reference>
<dbReference type="GO" id="GO:0016810">
    <property type="term" value="F:hydrolase activity, acting on carbon-nitrogen (but not peptide) bonds"/>
    <property type="evidence" value="ECO:0007669"/>
    <property type="project" value="InterPro"/>
</dbReference>
<dbReference type="KEGG" id="ahb:bsdtb5_20420"/>
<dbReference type="Gene3D" id="3.20.20.370">
    <property type="entry name" value="Glycoside hydrolase/deacetylase"/>
    <property type="match status" value="1"/>
</dbReference>
<proteinExistence type="predicted"/>
<organism evidence="4 5">
    <name type="scientific">Anaeromicropila herbilytica</name>
    <dbReference type="NCBI Taxonomy" id="2785025"/>
    <lineage>
        <taxon>Bacteria</taxon>
        <taxon>Bacillati</taxon>
        <taxon>Bacillota</taxon>
        <taxon>Clostridia</taxon>
        <taxon>Lachnospirales</taxon>
        <taxon>Lachnospiraceae</taxon>
        <taxon>Anaeromicropila</taxon>
    </lineage>
</organism>
<dbReference type="Pfam" id="PF01522">
    <property type="entry name" value="Polysacc_deac_1"/>
    <property type="match status" value="1"/>
</dbReference>
<dbReference type="PANTHER" id="PTHR34216">
    <property type="match status" value="1"/>
</dbReference>
<evidence type="ECO:0000256" key="2">
    <source>
        <dbReference type="ARBA" id="ARBA00022729"/>
    </source>
</evidence>
<keyword evidence="2" id="KW-0732">Signal</keyword>
<dbReference type="GO" id="GO:0005576">
    <property type="term" value="C:extracellular region"/>
    <property type="evidence" value="ECO:0007669"/>
    <property type="project" value="UniProtKB-SubCell"/>
</dbReference>
<protein>
    <recommendedName>
        <fullName evidence="3">NodB homology domain-containing protein</fullName>
    </recommendedName>
</protein>
<evidence type="ECO:0000256" key="1">
    <source>
        <dbReference type="ARBA" id="ARBA00004613"/>
    </source>
</evidence>
<dbReference type="CDD" id="cd10918">
    <property type="entry name" value="CE4_NodB_like_5s_6s"/>
    <property type="match status" value="1"/>
</dbReference>
<dbReference type="InterPro" id="IPR011330">
    <property type="entry name" value="Glyco_hydro/deAcase_b/a-brl"/>
</dbReference>
<dbReference type="AlphaFoldDB" id="A0A7R7EL20"/>
<feature type="domain" description="NodB homology" evidence="3">
    <location>
        <begin position="64"/>
        <end position="258"/>
    </location>
</feature>
<dbReference type="InterPro" id="IPR002509">
    <property type="entry name" value="NODB_dom"/>
</dbReference>
<dbReference type="GO" id="GO:0005975">
    <property type="term" value="P:carbohydrate metabolic process"/>
    <property type="evidence" value="ECO:0007669"/>
    <property type="project" value="InterPro"/>
</dbReference>
<evidence type="ECO:0000313" key="5">
    <source>
        <dbReference type="Proteomes" id="UP000595897"/>
    </source>
</evidence>
<name>A0A7R7EL20_9FIRM</name>
<evidence type="ECO:0000259" key="3">
    <source>
        <dbReference type="PROSITE" id="PS51677"/>
    </source>
</evidence>
<keyword evidence="5" id="KW-1185">Reference proteome</keyword>
<accession>A0A7R7EL20</accession>
<gene>
    <name evidence="4" type="ORF">bsdtb5_20420</name>
</gene>
<sequence length="258" mass="30056">MEQDTICVPIVMYHHVKNHGLGKDVISPYEFESDLKYLSQNNYHTITMTDLINYVYNGDPLPENPIILSFDDGYWNTYKNVFPLLKKYNMKIVLSIIGKSVDDFSKVKEENINYSHITWDEIKEMQLSGLAEIQNHSYNMHKISNIRYGCGQKPNESLSDYEKVLTDDVITFHNHMEAMIETSPNTFTYPYGKYNDNTDAILKKLGYKATLSCGYGVNLIKRDPDRLFGLKRICRSHNYNMCKLLKDGRETLKYIKTQ</sequence>
<dbReference type="Proteomes" id="UP000595897">
    <property type="component" value="Chromosome"/>
</dbReference>
<dbReference type="EMBL" id="AP024169">
    <property type="protein sequence ID" value="BCN30747.1"/>
    <property type="molecule type" value="Genomic_DNA"/>
</dbReference>